<dbReference type="SMART" id="SM01045">
    <property type="entry name" value="BURP"/>
    <property type="match status" value="1"/>
</dbReference>
<dbReference type="PANTHER" id="PTHR31236:SF41">
    <property type="entry name" value="BURP DOMAIN PROTEIN USPL1"/>
    <property type="match status" value="1"/>
</dbReference>
<evidence type="ECO:0000313" key="3">
    <source>
        <dbReference type="EMBL" id="KAG6571128.1"/>
    </source>
</evidence>
<feature type="signal peptide" evidence="1">
    <location>
        <begin position="1"/>
        <end position="15"/>
    </location>
</feature>
<feature type="chain" id="PRO_5043608048" evidence="1">
    <location>
        <begin position="16"/>
        <end position="434"/>
    </location>
</feature>
<organism evidence="3 4">
    <name type="scientific">Cucurbita argyrosperma subsp. sororia</name>
    <dbReference type="NCBI Taxonomy" id="37648"/>
    <lineage>
        <taxon>Eukaryota</taxon>
        <taxon>Viridiplantae</taxon>
        <taxon>Streptophyta</taxon>
        <taxon>Embryophyta</taxon>
        <taxon>Tracheophyta</taxon>
        <taxon>Spermatophyta</taxon>
        <taxon>Magnoliopsida</taxon>
        <taxon>eudicotyledons</taxon>
        <taxon>Gunneridae</taxon>
        <taxon>Pentapetalae</taxon>
        <taxon>rosids</taxon>
        <taxon>fabids</taxon>
        <taxon>Cucurbitales</taxon>
        <taxon>Cucurbitaceae</taxon>
        <taxon>Cucurbiteae</taxon>
        <taxon>Cucurbita</taxon>
    </lineage>
</organism>
<proteinExistence type="predicted"/>
<reference evidence="3 4" key="1">
    <citation type="journal article" date="2021" name="Hortic Res">
        <title>The domestication of Cucurbita argyrosperma as revealed by the genome of its wild relative.</title>
        <authorList>
            <person name="Barrera-Redondo J."/>
            <person name="Sanchez-de la Vega G."/>
            <person name="Aguirre-Liguori J.A."/>
            <person name="Castellanos-Morales G."/>
            <person name="Gutierrez-Guerrero Y.T."/>
            <person name="Aguirre-Dugua X."/>
            <person name="Aguirre-Planter E."/>
            <person name="Tenaillon M.I."/>
            <person name="Lira-Saade R."/>
            <person name="Eguiarte L.E."/>
        </authorList>
    </citation>
    <scope>NUCLEOTIDE SEQUENCE [LARGE SCALE GENOMIC DNA]</scope>
    <source>
        <strain evidence="3">JBR-2021</strain>
    </source>
</reference>
<protein>
    <submittedName>
        <fullName evidence="3">BURP domain-containing protein BNM2A</fullName>
    </submittedName>
</protein>
<feature type="domain" description="BURP" evidence="2">
    <location>
        <begin position="217"/>
        <end position="434"/>
    </location>
</feature>
<dbReference type="PROSITE" id="PS51277">
    <property type="entry name" value="BURP"/>
    <property type="match status" value="1"/>
</dbReference>
<name>A0AAV6LVI2_9ROSI</name>
<evidence type="ECO:0000313" key="4">
    <source>
        <dbReference type="Proteomes" id="UP000685013"/>
    </source>
</evidence>
<dbReference type="AlphaFoldDB" id="A0AAV6LVI2"/>
<comment type="caution">
    <text evidence="3">The sequence shown here is derived from an EMBL/GenBank/DDBJ whole genome shotgun (WGS) entry which is preliminary data.</text>
</comment>
<dbReference type="InterPro" id="IPR004873">
    <property type="entry name" value="BURP_dom"/>
</dbReference>
<dbReference type="PANTHER" id="PTHR31236">
    <property type="entry name" value="BURP DOMAIN PROTEIN USPL1-LIKE"/>
    <property type="match status" value="1"/>
</dbReference>
<keyword evidence="1" id="KW-0732">Signal</keyword>
<dbReference type="Proteomes" id="UP000685013">
    <property type="component" value="Chromosome 20"/>
</dbReference>
<keyword evidence="4" id="KW-1185">Reference proteome</keyword>
<gene>
    <name evidence="3" type="primary">BNM2A</name>
    <name evidence="3" type="ORF">SDJN03_30043</name>
</gene>
<dbReference type="InterPro" id="IPR044816">
    <property type="entry name" value="BURP"/>
</dbReference>
<evidence type="ECO:0000256" key="1">
    <source>
        <dbReference type="SAM" id="SignalP"/>
    </source>
</evidence>
<accession>A0AAV6LVI2</accession>
<dbReference type="Pfam" id="PF03181">
    <property type="entry name" value="BURP"/>
    <property type="match status" value="1"/>
</dbReference>
<dbReference type="EMBL" id="JAGKQH010000020">
    <property type="protein sequence ID" value="KAG6571128.1"/>
    <property type="molecule type" value="Genomic_DNA"/>
</dbReference>
<sequence>MGVRWLLAVGARLLALNCSLLTHLKKIWTHMKVGSASCPLPQPLPILRAPDANFKALVQLSDNLKLCLTSIQEILYGLVAIRQTDFYFQTFKAEFLVCRRRTRDGLLKIRVDYHTDRTITRGRDHHQRNMALRLEATSCSLIRLGLLIIMVAQQSAARKLTDGYEKDIEQFVNMKINDQTNTHIKEVDDGHQKMSKNHMHVHAPSHMEHLDPLLYVFFTLSDLKAGKKMPIYFPYSRPSETPKLLPREEAESIPFSTSQLEYLLTLFSFPRDSPQAKAVEYTLKQCELESINGETKFCATSLESMLDFAIKMLGSEIQLKVLTSSRLSNSTILLQNYTILEEPRETVAAKVVACHSMPYPYAIFYCHCQESNNRLFEILLGAENGDRVKASAICHMDTSQWDKDHASFKVLKTKPGASHVCHFVSTDSLVWLAA</sequence>
<evidence type="ECO:0000259" key="2">
    <source>
        <dbReference type="PROSITE" id="PS51277"/>
    </source>
</evidence>
<feature type="non-terminal residue" evidence="3">
    <location>
        <position position="1"/>
    </location>
</feature>